<accession>A0A9D3LIW6</accession>
<protein>
    <submittedName>
        <fullName evidence="2">Uncharacterized protein</fullName>
    </submittedName>
</protein>
<evidence type="ECO:0000256" key="1">
    <source>
        <dbReference type="SAM" id="MobiDB-lite"/>
    </source>
</evidence>
<gene>
    <name evidence="2" type="ORF">ANANG_G00298970</name>
</gene>
<keyword evidence="3" id="KW-1185">Reference proteome</keyword>
<evidence type="ECO:0000313" key="2">
    <source>
        <dbReference type="EMBL" id="KAG5830974.1"/>
    </source>
</evidence>
<reference evidence="2" key="1">
    <citation type="submission" date="2021-01" db="EMBL/GenBank/DDBJ databases">
        <title>A chromosome-scale assembly of European eel, Anguilla anguilla.</title>
        <authorList>
            <person name="Henkel C."/>
            <person name="Jong-Raadsen S.A."/>
            <person name="Dufour S."/>
            <person name="Weltzien F.-A."/>
            <person name="Palstra A.P."/>
            <person name="Pelster B."/>
            <person name="Spaink H.P."/>
            <person name="Van Den Thillart G.E."/>
            <person name="Jansen H."/>
            <person name="Zahm M."/>
            <person name="Klopp C."/>
            <person name="Cedric C."/>
            <person name="Louis A."/>
            <person name="Berthelot C."/>
            <person name="Parey E."/>
            <person name="Roest Crollius H."/>
            <person name="Montfort J."/>
            <person name="Robinson-Rechavi M."/>
            <person name="Bucao C."/>
            <person name="Bouchez O."/>
            <person name="Gislard M."/>
            <person name="Lluch J."/>
            <person name="Milhes M."/>
            <person name="Lampietro C."/>
            <person name="Lopez Roques C."/>
            <person name="Donnadieu C."/>
            <person name="Braasch I."/>
            <person name="Desvignes T."/>
            <person name="Postlethwait J."/>
            <person name="Bobe J."/>
            <person name="Guiguen Y."/>
            <person name="Dirks R."/>
        </authorList>
    </citation>
    <scope>NUCLEOTIDE SEQUENCE</scope>
    <source>
        <strain evidence="2">Tag_6206</strain>
        <tissue evidence="2">Liver</tissue>
    </source>
</reference>
<sequence length="128" mass="14342">MSKSKSSPHVNCASSSRSLSPQRDRSRLSTIQRSSHLVEITIHALEQIVHLRTPKDTTVGKVMESCLKTLGVTDSRELFSLRSKLGPLAELSFDQQIGDLLGSEKRLLELNLFKKRVTTGPKRRRSES</sequence>
<name>A0A9D3LIW6_ANGAN</name>
<organism evidence="2 3">
    <name type="scientific">Anguilla anguilla</name>
    <name type="common">European freshwater eel</name>
    <name type="synonym">Muraena anguilla</name>
    <dbReference type="NCBI Taxonomy" id="7936"/>
    <lineage>
        <taxon>Eukaryota</taxon>
        <taxon>Metazoa</taxon>
        <taxon>Chordata</taxon>
        <taxon>Craniata</taxon>
        <taxon>Vertebrata</taxon>
        <taxon>Euteleostomi</taxon>
        <taxon>Actinopterygii</taxon>
        <taxon>Neopterygii</taxon>
        <taxon>Teleostei</taxon>
        <taxon>Anguilliformes</taxon>
        <taxon>Anguillidae</taxon>
        <taxon>Anguilla</taxon>
    </lineage>
</organism>
<comment type="caution">
    <text evidence="2">The sequence shown here is derived from an EMBL/GenBank/DDBJ whole genome shotgun (WGS) entry which is preliminary data.</text>
</comment>
<dbReference type="AlphaFoldDB" id="A0A9D3LIW6"/>
<feature type="compositionally biased region" description="Polar residues" evidence="1">
    <location>
        <begin position="1"/>
        <end position="21"/>
    </location>
</feature>
<proteinExistence type="predicted"/>
<dbReference type="EMBL" id="JAFIRN010000018">
    <property type="protein sequence ID" value="KAG5830974.1"/>
    <property type="molecule type" value="Genomic_DNA"/>
</dbReference>
<evidence type="ECO:0000313" key="3">
    <source>
        <dbReference type="Proteomes" id="UP001044222"/>
    </source>
</evidence>
<feature type="region of interest" description="Disordered" evidence="1">
    <location>
        <begin position="1"/>
        <end position="30"/>
    </location>
</feature>
<dbReference type="Proteomes" id="UP001044222">
    <property type="component" value="Chromosome 18"/>
</dbReference>